<dbReference type="VEuPathDB" id="ToxoDB:CSUI_006557"/>
<proteinExistence type="predicted"/>
<organism evidence="1 2">
    <name type="scientific">Cystoisospora suis</name>
    <dbReference type="NCBI Taxonomy" id="483139"/>
    <lineage>
        <taxon>Eukaryota</taxon>
        <taxon>Sar</taxon>
        <taxon>Alveolata</taxon>
        <taxon>Apicomplexa</taxon>
        <taxon>Conoidasida</taxon>
        <taxon>Coccidia</taxon>
        <taxon>Eucoccidiorida</taxon>
        <taxon>Eimeriorina</taxon>
        <taxon>Sarcocystidae</taxon>
        <taxon>Cystoisospora</taxon>
    </lineage>
</organism>
<dbReference type="AlphaFoldDB" id="A0A2C6KGJ6"/>
<gene>
    <name evidence="1" type="ORF">CSUI_006557</name>
</gene>
<comment type="caution">
    <text evidence="1">The sequence shown here is derived from an EMBL/GenBank/DDBJ whole genome shotgun (WGS) entry which is preliminary data.</text>
</comment>
<evidence type="ECO:0000313" key="2">
    <source>
        <dbReference type="Proteomes" id="UP000221165"/>
    </source>
</evidence>
<dbReference type="RefSeq" id="XP_067921308.1">
    <property type="nucleotide sequence ID" value="XM_068066713.1"/>
</dbReference>
<evidence type="ECO:0000313" key="1">
    <source>
        <dbReference type="EMBL" id="PHJ19610.1"/>
    </source>
</evidence>
<accession>A0A2C6KGJ6</accession>
<reference evidence="1 2" key="1">
    <citation type="journal article" date="2017" name="Int. J. Parasitol.">
        <title>The genome of the protozoan parasite Cystoisospora suis and a reverse vaccinology approach to identify vaccine candidates.</title>
        <authorList>
            <person name="Palmieri N."/>
            <person name="Shrestha A."/>
            <person name="Ruttkowski B."/>
            <person name="Beck T."/>
            <person name="Vogl C."/>
            <person name="Tomley F."/>
            <person name="Blake D.P."/>
            <person name="Joachim A."/>
        </authorList>
    </citation>
    <scope>NUCLEOTIDE SEQUENCE [LARGE SCALE GENOMIC DNA]</scope>
    <source>
        <strain evidence="1 2">Wien I</strain>
    </source>
</reference>
<name>A0A2C6KGJ6_9APIC</name>
<dbReference type="Proteomes" id="UP000221165">
    <property type="component" value="Unassembled WGS sequence"/>
</dbReference>
<dbReference type="EMBL" id="MIGC01003328">
    <property type="protein sequence ID" value="PHJ19610.1"/>
    <property type="molecule type" value="Genomic_DNA"/>
</dbReference>
<sequence length="149" mass="16763">MHTPAGRASVSFLFPFISFKRNKLRQAFVLLPMMVRLLRHFFSAGPAVLSLLLGRRRRLPHTAAAGGYEDETKGGCQARNLGAQIRVGRDAQQYREKPKGRGDCSQKRLENKQMYFVVASKRSLSAFFGRQLTSHVREVSGAHVLRFSA</sequence>
<dbReference type="GeneID" id="94429924"/>
<keyword evidence="2" id="KW-1185">Reference proteome</keyword>
<protein>
    <submittedName>
        <fullName evidence="1">Uncharacterized protein</fullName>
    </submittedName>
</protein>